<name>A0A911_IPOTF</name>
<accession>A0A911</accession>
<sequence length="88" mass="10563">MDYSTSLDYDKKYKKILRKKNLQEFKWFRWKENNSKVFNPKDYPVFDFTSAQYGYGPKNIHQVFCVGDLIAPLQEGNDWGFVVERFHG</sequence>
<reference evidence="1" key="1">
    <citation type="journal article" date="2007" name="Sex. Plant Reprod.">
        <title>Physical size of the S locus region defined by genetic recombination and genome sequencing in Ipomoea trifida, Convolvulaceae.</title>
        <authorList>
            <person name="Rahman M.H."/>
            <person name="Tsuchiya T."/>
            <person name="Suwabe K."/>
            <person name="Kohori J."/>
            <person name="Tomita R.N."/>
            <person name="Kagaya Y."/>
            <person name="Kobayashi I."/>
            <person name="Kakeda K."/>
            <person name="Kowyama Y."/>
        </authorList>
    </citation>
    <scope>NUCLEOTIDE SEQUENCE</scope>
</reference>
<dbReference type="AlphaFoldDB" id="A0A911"/>
<protein>
    <submittedName>
        <fullName evidence="1">Uncharacterized protein</fullName>
    </submittedName>
</protein>
<proteinExistence type="predicted"/>
<organism evidence="1">
    <name type="scientific">Ipomoea trifida</name>
    <name type="common">Morning glory</name>
    <dbReference type="NCBI Taxonomy" id="35884"/>
    <lineage>
        <taxon>Eukaryota</taxon>
        <taxon>Viridiplantae</taxon>
        <taxon>Streptophyta</taxon>
        <taxon>Embryophyta</taxon>
        <taxon>Tracheophyta</taxon>
        <taxon>Spermatophyta</taxon>
        <taxon>Magnoliopsida</taxon>
        <taxon>eudicotyledons</taxon>
        <taxon>Gunneridae</taxon>
        <taxon>Pentapetalae</taxon>
        <taxon>asterids</taxon>
        <taxon>lamiids</taxon>
        <taxon>Solanales</taxon>
        <taxon>Convolvulaceae</taxon>
        <taxon>Ipomoeeae</taxon>
        <taxon>Ipomoea</taxon>
    </lineage>
</organism>
<dbReference type="EMBL" id="AB263748">
    <property type="protein sequence ID" value="BAF36316.1"/>
    <property type="molecule type" value="Genomic_DNA"/>
</dbReference>
<evidence type="ECO:0000313" key="1">
    <source>
        <dbReference type="EMBL" id="BAF36316.1"/>
    </source>
</evidence>